<dbReference type="Proteomes" id="UP001597526">
    <property type="component" value="Unassembled WGS sequence"/>
</dbReference>
<dbReference type="RefSeq" id="WP_377766019.1">
    <property type="nucleotide sequence ID" value="NZ_JBHULB010000007.1"/>
</dbReference>
<evidence type="ECO:0000313" key="4">
    <source>
        <dbReference type="Proteomes" id="UP001597526"/>
    </source>
</evidence>
<dbReference type="Pfam" id="PF06445">
    <property type="entry name" value="GyrI-like"/>
    <property type="match status" value="1"/>
</dbReference>
<reference evidence="4" key="1">
    <citation type="journal article" date="2019" name="Int. J. Syst. Evol. Microbiol.">
        <title>The Global Catalogue of Microorganisms (GCM) 10K type strain sequencing project: providing services to taxonomists for standard genome sequencing and annotation.</title>
        <authorList>
            <consortium name="The Broad Institute Genomics Platform"/>
            <consortium name="The Broad Institute Genome Sequencing Center for Infectious Disease"/>
            <person name="Wu L."/>
            <person name="Ma J."/>
        </authorList>
    </citation>
    <scope>NUCLEOTIDE SEQUENCE [LARGE SCALE GENOMIC DNA]</scope>
    <source>
        <strain evidence="4">KCTC 52368</strain>
    </source>
</reference>
<proteinExistence type="predicted"/>
<dbReference type="Gene3D" id="3.20.80.10">
    <property type="entry name" value="Regulatory factor, effector binding domain"/>
    <property type="match status" value="1"/>
</dbReference>
<name>A0ABW5MTM1_9FLAO</name>
<evidence type="ECO:0000259" key="2">
    <source>
        <dbReference type="Pfam" id="PF06445"/>
    </source>
</evidence>
<keyword evidence="4" id="KW-1185">Reference proteome</keyword>
<organism evidence="3 4">
    <name type="scientific">Croceitalea marina</name>
    <dbReference type="NCBI Taxonomy" id="1775166"/>
    <lineage>
        <taxon>Bacteria</taxon>
        <taxon>Pseudomonadati</taxon>
        <taxon>Bacteroidota</taxon>
        <taxon>Flavobacteriia</taxon>
        <taxon>Flavobacteriales</taxon>
        <taxon>Flavobacteriaceae</taxon>
        <taxon>Croceitalea</taxon>
    </lineage>
</organism>
<dbReference type="InterPro" id="IPR011256">
    <property type="entry name" value="Reg_factor_effector_dom_sf"/>
</dbReference>
<dbReference type="SUPFAM" id="SSF55136">
    <property type="entry name" value="Probable bacterial effector-binding domain"/>
    <property type="match status" value="1"/>
</dbReference>
<protein>
    <submittedName>
        <fullName evidence="3">GyrI-like domain-containing protein</fullName>
    </submittedName>
</protein>
<comment type="caution">
    <text evidence="3">The sequence shown here is derived from an EMBL/GenBank/DDBJ whole genome shotgun (WGS) entry which is preliminary data.</text>
</comment>
<feature type="domain" description="GyrI-like small molecule binding" evidence="2">
    <location>
        <begin position="176"/>
        <end position="295"/>
    </location>
</feature>
<evidence type="ECO:0000256" key="1">
    <source>
        <dbReference type="SAM" id="Phobius"/>
    </source>
</evidence>
<evidence type="ECO:0000313" key="3">
    <source>
        <dbReference type="EMBL" id="MFD2586442.1"/>
    </source>
</evidence>
<keyword evidence="1" id="KW-1133">Transmembrane helix</keyword>
<keyword evidence="1" id="KW-0812">Transmembrane</keyword>
<dbReference type="EMBL" id="JBHULB010000007">
    <property type="protein sequence ID" value="MFD2586442.1"/>
    <property type="molecule type" value="Genomic_DNA"/>
</dbReference>
<accession>A0ABW5MTM1</accession>
<gene>
    <name evidence="3" type="ORF">ACFSQJ_05850</name>
</gene>
<keyword evidence="1" id="KW-0472">Membrane</keyword>
<feature type="transmembrane region" description="Helical" evidence="1">
    <location>
        <begin position="5"/>
        <end position="22"/>
    </location>
</feature>
<sequence>MKKVILAIGGIIVVTAFWYFFIKSYDYQVNFKAKTFPGAINQVIKAWGVTMEGSEILDQKDITRLTQSLKFGDSTHIYTWKIKKINDSLSQIKVFASDKDYSLKNKLQIPFLDTDFEKNTRKTLEDFIKTLDEHLEKFKVEIAEEESTRTTYCACTELQTSQIGKAEGMMGDFPLLTAVISENNLKSNGPPFLEVINWDKEKDSIQFKFCFPIQQMDTLPEHPEVEYRNYDSRPALKAIYNGNYITSDRAWYALIDYAKENDIKITGLPIEVFHNNPNMGGNELDWKAEIYMPIKVDLNE</sequence>
<dbReference type="InterPro" id="IPR029442">
    <property type="entry name" value="GyrI-like"/>
</dbReference>